<reference evidence="2" key="1">
    <citation type="submission" date="2020-10" db="EMBL/GenBank/DDBJ databases">
        <authorList>
            <person name="Han B."/>
            <person name="Lu T."/>
            <person name="Zhao Q."/>
            <person name="Huang X."/>
            <person name="Zhao Y."/>
        </authorList>
    </citation>
    <scope>NUCLEOTIDE SEQUENCE</scope>
</reference>
<dbReference type="EMBL" id="CAJGYO010000007">
    <property type="protein sequence ID" value="CAD6245084.1"/>
    <property type="molecule type" value="Genomic_DNA"/>
</dbReference>
<gene>
    <name evidence="2" type="ORF">NCGR_LOCUS29548</name>
</gene>
<evidence type="ECO:0000313" key="2">
    <source>
        <dbReference type="EMBL" id="CAD6245084.1"/>
    </source>
</evidence>
<dbReference type="CDD" id="cd00303">
    <property type="entry name" value="retropepsin_like"/>
    <property type="match status" value="1"/>
</dbReference>
<sequence length="393" mass="43144">MAMASPEQQLGQILALLSENSKGINELKTSMSEMHTLHMEIHTWKPDVDNRVHELEHAVLDLGECVKKALGNLPQAQLVEASTDDQQDAQPSLTDVLREDHFTPQGIKVLSSAHLELHPLGAASGSLDHGKGTTHRGTAFGAVYTIASELAPSSTVSEYVEQFRDLVHQILVHDPSFPSSIIVNHFVDGLKKEICSVVMMHRPQDLDTASALAFLQEHTTEDQPSRRLDTGQYYAKKNSSNSVKHSFSFTTNNAKASEDKKPPDPPRVKPDDKLAALKKYRLRRHLNGKEVSMLIDSGSSHSFVDDQIAAHIKPWQALPQSVRVTVANGGVISCTHELSNQLWAVQGHSFSTTLKIIPLSGYDVILGMDWLESNSPMEITGLKGGCSSTIKDK</sequence>
<dbReference type="InterPro" id="IPR001969">
    <property type="entry name" value="Aspartic_peptidase_AS"/>
</dbReference>
<dbReference type="OrthoDB" id="1741804at2759"/>
<dbReference type="AlphaFoldDB" id="A0A811PPK3"/>
<dbReference type="Proteomes" id="UP000604825">
    <property type="component" value="Unassembled WGS sequence"/>
</dbReference>
<evidence type="ECO:0000313" key="3">
    <source>
        <dbReference type="Proteomes" id="UP000604825"/>
    </source>
</evidence>
<keyword evidence="3" id="KW-1185">Reference proteome</keyword>
<evidence type="ECO:0000256" key="1">
    <source>
        <dbReference type="SAM" id="MobiDB-lite"/>
    </source>
</evidence>
<dbReference type="InterPro" id="IPR032567">
    <property type="entry name" value="RTL1-rel"/>
</dbReference>
<feature type="region of interest" description="Disordered" evidence="1">
    <location>
        <begin position="252"/>
        <end position="271"/>
    </location>
</feature>
<dbReference type="SUPFAM" id="SSF50630">
    <property type="entry name" value="Acid proteases"/>
    <property type="match status" value="1"/>
</dbReference>
<dbReference type="Pfam" id="PF08284">
    <property type="entry name" value="RVP_2"/>
    <property type="match status" value="1"/>
</dbReference>
<protein>
    <submittedName>
        <fullName evidence="2">Uncharacterized protein</fullName>
    </submittedName>
</protein>
<dbReference type="Gene3D" id="2.40.70.10">
    <property type="entry name" value="Acid Proteases"/>
    <property type="match status" value="1"/>
</dbReference>
<dbReference type="GO" id="GO:0006508">
    <property type="term" value="P:proteolysis"/>
    <property type="evidence" value="ECO:0007669"/>
    <property type="project" value="InterPro"/>
</dbReference>
<organism evidence="2 3">
    <name type="scientific">Miscanthus lutarioriparius</name>
    <dbReference type="NCBI Taxonomy" id="422564"/>
    <lineage>
        <taxon>Eukaryota</taxon>
        <taxon>Viridiplantae</taxon>
        <taxon>Streptophyta</taxon>
        <taxon>Embryophyta</taxon>
        <taxon>Tracheophyta</taxon>
        <taxon>Spermatophyta</taxon>
        <taxon>Magnoliopsida</taxon>
        <taxon>Liliopsida</taxon>
        <taxon>Poales</taxon>
        <taxon>Poaceae</taxon>
        <taxon>PACMAD clade</taxon>
        <taxon>Panicoideae</taxon>
        <taxon>Andropogonodae</taxon>
        <taxon>Andropogoneae</taxon>
        <taxon>Saccharinae</taxon>
        <taxon>Miscanthus</taxon>
    </lineage>
</organism>
<dbReference type="PANTHER" id="PTHR15503:SF40">
    <property type="match status" value="1"/>
</dbReference>
<dbReference type="InterPro" id="IPR021109">
    <property type="entry name" value="Peptidase_aspartic_dom_sf"/>
</dbReference>
<dbReference type="GO" id="GO:0004190">
    <property type="term" value="F:aspartic-type endopeptidase activity"/>
    <property type="evidence" value="ECO:0007669"/>
    <property type="project" value="InterPro"/>
</dbReference>
<feature type="compositionally biased region" description="Basic and acidic residues" evidence="1">
    <location>
        <begin position="256"/>
        <end position="271"/>
    </location>
</feature>
<proteinExistence type="predicted"/>
<name>A0A811PPK3_9POAL</name>
<dbReference type="PROSITE" id="PS00141">
    <property type="entry name" value="ASP_PROTEASE"/>
    <property type="match status" value="1"/>
</dbReference>
<comment type="caution">
    <text evidence="2">The sequence shown here is derived from an EMBL/GenBank/DDBJ whole genome shotgun (WGS) entry which is preliminary data.</text>
</comment>
<accession>A0A811PPK3</accession>
<dbReference type="PANTHER" id="PTHR15503">
    <property type="entry name" value="LDOC1 RELATED"/>
    <property type="match status" value="1"/>
</dbReference>